<keyword evidence="3" id="KW-0378">Hydrolase</keyword>
<evidence type="ECO:0000313" key="11">
    <source>
        <dbReference type="Proteomes" id="UP000030988"/>
    </source>
</evidence>
<dbReference type="GO" id="GO:0046872">
    <property type="term" value="F:metal ion binding"/>
    <property type="evidence" value="ECO:0007669"/>
    <property type="project" value="InterPro"/>
</dbReference>
<dbReference type="Proteomes" id="UP000030988">
    <property type="component" value="Unassembled WGS sequence"/>
</dbReference>
<feature type="compositionally biased region" description="Pro residues" evidence="6">
    <location>
        <begin position="38"/>
        <end position="51"/>
    </location>
</feature>
<dbReference type="RefSeq" id="WP_039094020.1">
    <property type="nucleotide sequence ID" value="NZ_JTDN01000001.1"/>
</dbReference>
<keyword evidence="7" id="KW-0732">Signal</keyword>
<dbReference type="Pfam" id="PF05193">
    <property type="entry name" value="Peptidase_M16_C"/>
    <property type="match status" value="2"/>
</dbReference>
<evidence type="ECO:0000256" key="1">
    <source>
        <dbReference type="ARBA" id="ARBA00007261"/>
    </source>
</evidence>
<evidence type="ECO:0000256" key="4">
    <source>
        <dbReference type="ARBA" id="ARBA00022833"/>
    </source>
</evidence>
<dbReference type="InterPro" id="IPR011249">
    <property type="entry name" value="Metalloenz_LuxS/M16"/>
</dbReference>
<dbReference type="PANTHER" id="PTHR43690:SF17">
    <property type="entry name" value="PROTEIN YHJJ"/>
    <property type="match status" value="1"/>
</dbReference>
<feature type="chain" id="PRO_5002087285" evidence="7">
    <location>
        <begin position="26"/>
        <end position="990"/>
    </location>
</feature>
<dbReference type="GO" id="GO:0006508">
    <property type="term" value="P:proteolysis"/>
    <property type="evidence" value="ECO:0007669"/>
    <property type="project" value="UniProtKB-KW"/>
</dbReference>
<keyword evidence="2" id="KW-0645">Protease</keyword>
<dbReference type="SUPFAM" id="SSF63411">
    <property type="entry name" value="LuxS/MPP-like metallohydrolase"/>
    <property type="match status" value="4"/>
</dbReference>
<evidence type="ECO:0000259" key="8">
    <source>
        <dbReference type="Pfam" id="PF00675"/>
    </source>
</evidence>
<keyword evidence="4" id="KW-0862">Zinc</keyword>
<feature type="signal peptide" evidence="7">
    <location>
        <begin position="1"/>
        <end position="25"/>
    </location>
</feature>
<dbReference type="EMBL" id="JTDN01000001">
    <property type="protein sequence ID" value="KHL25555.1"/>
    <property type="molecule type" value="Genomic_DNA"/>
</dbReference>
<dbReference type="PANTHER" id="PTHR43690">
    <property type="entry name" value="NARDILYSIN"/>
    <property type="match status" value="1"/>
</dbReference>
<protein>
    <submittedName>
        <fullName evidence="10">Peptidase M16</fullName>
    </submittedName>
</protein>
<gene>
    <name evidence="10" type="ORF">PK98_02455</name>
</gene>
<dbReference type="InterPro" id="IPR007863">
    <property type="entry name" value="Peptidase_M16_C"/>
</dbReference>
<sequence>MKSILRRSVAVIALLAVLPAAPLKAQQAPSPAPVLASPLPPSTAPAAPPAPAISAPQYAKPADPWIYRGTDIPIDPDWLMGELPNKLRYAVRENGVPPGQISIRVAIDAGSLYETEEERGFAHLIEHLVFRQSRDFGNGEAIPYFQRLGAALGADTNATTSPTQTVYQLDLPNATLQTLDDSVRLFAGMIREPTLSSDNVRTELPIVLAERRERLGPDQRIADATRQLFFADQPLASRNPIGTVETLQGATQDNVRAFHRRWYRPERATVAIVGDADPQLLAALVEKYFTDWEGQGRAAEAPDFGKPEAPRGVDRANPVGETRVVVEPGQQRGLTFAVLRPWQQVVDTQEYNRGLLIDSMATAVINRRLEERARGGGSFLFAAVNKDRPSRSANGTFVTLAPLTEDWRAALADVRAVIADAVAAPPTQAEIDREVAEFDIAFANGVEQSRIQAGSELANELVNAVDIREAIASPETVLELFRGMRDRFTPAAIHEHTQALFTGEVIRAMLLTPDPMEADDAALRTAMTAPISTEALARNGAEAITFAQLPPVGAPAAPVAVAPLGVLDVERVSFGNGVTALLWPTTNEPGRATVRVRFGTGLQGVKEDESVYLDLGRQALVGTGFGEVDQNGLDQLATGRKFGWNFQIEDGTFVFDGQTRREDVADQLYLFAAKLADPRWDAAPFERAKAAQRLSYDSFGGDPNGVLNRDLQWLLHDRDARYRKPDAAALAGADAAGFQQVWTRLLAQGPVEVDVFGDFDKAAVIAALGQTFGAMPARQPAPAEAIDPPVEFPAANAEPEVLRHTGDADQAAAVIAWPTGGGSADLPRSRRLDVLAQVFSNRLMDGLRERLGASYAPFVGSNWPLDVNGGGQLMALAQLPPSAVPAFFAEAQEIATDLATNGPQADELARVVEPIRQMLDRAQTGHTFWLNQLSGAANDPARVQHLRTLWTDYTETPPADYRALAQEYLGTHGGWKLVVLPQEAAAAASR</sequence>
<feature type="region of interest" description="Disordered" evidence="6">
    <location>
        <begin position="30"/>
        <end position="53"/>
    </location>
</feature>
<organism evidence="10 11">
    <name type="scientific">Croceibacterium mercuriale</name>
    <dbReference type="NCBI Taxonomy" id="1572751"/>
    <lineage>
        <taxon>Bacteria</taxon>
        <taxon>Pseudomonadati</taxon>
        <taxon>Pseudomonadota</taxon>
        <taxon>Alphaproteobacteria</taxon>
        <taxon>Sphingomonadales</taxon>
        <taxon>Erythrobacteraceae</taxon>
        <taxon>Croceibacterium</taxon>
    </lineage>
</organism>
<reference evidence="10 11" key="1">
    <citation type="submission" date="2014-11" db="EMBL/GenBank/DDBJ databases">
        <title>Draft genome sequence of Kirrobacter mercurialis.</title>
        <authorList>
            <person name="Coil D.A."/>
            <person name="Eisen J.A."/>
        </authorList>
    </citation>
    <scope>NUCLEOTIDE SEQUENCE [LARGE SCALE GENOMIC DNA]</scope>
    <source>
        <strain evidence="10 11">Coronado</strain>
    </source>
</reference>
<name>A0A0B2C075_9SPHN</name>
<evidence type="ECO:0000259" key="9">
    <source>
        <dbReference type="Pfam" id="PF05193"/>
    </source>
</evidence>
<comment type="similarity">
    <text evidence="1">Belongs to the peptidase M16 family.</text>
</comment>
<feature type="domain" description="Peptidase M16 N-terminal" evidence="8">
    <location>
        <begin position="100"/>
        <end position="213"/>
    </location>
</feature>
<evidence type="ECO:0000256" key="3">
    <source>
        <dbReference type="ARBA" id="ARBA00022801"/>
    </source>
</evidence>
<dbReference type="GO" id="GO:0008237">
    <property type="term" value="F:metallopeptidase activity"/>
    <property type="evidence" value="ECO:0007669"/>
    <property type="project" value="UniProtKB-KW"/>
</dbReference>
<dbReference type="STRING" id="1572751.PK98_02455"/>
<keyword evidence="5" id="KW-0482">Metalloprotease</keyword>
<dbReference type="OrthoDB" id="9811314at2"/>
<proteinExistence type="inferred from homology"/>
<evidence type="ECO:0000256" key="5">
    <source>
        <dbReference type="ARBA" id="ARBA00023049"/>
    </source>
</evidence>
<evidence type="ECO:0000256" key="7">
    <source>
        <dbReference type="SAM" id="SignalP"/>
    </source>
</evidence>
<feature type="domain" description="Peptidase M16 C-terminal" evidence="9">
    <location>
        <begin position="251"/>
        <end position="436"/>
    </location>
</feature>
<dbReference type="Gene3D" id="3.30.830.10">
    <property type="entry name" value="Metalloenzyme, LuxS/M16 peptidase-like"/>
    <property type="match status" value="3"/>
</dbReference>
<dbReference type="Pfam" id="PF00675">
    <property type="entry name" value="Peptidase_M16"/>
    <property type="match status" value="1"/>
</dbReference>
<feature type="domain" description="Peptidase M16 C-terminal" evidence="9">
    <location>
        <begin position="755"/>
        <end position="912"/>
    </location>
</feature>
<evidence type="ECO:0000256" key="2">
    <source>
        <dbReference type="ARBA" id="ARBA00022670"/>
    </source>
</evidence>
<keyword evidence="11" id="KW-1185">Reference proteome</keyword>
<evidence type="ECO:0000313" key="10">
    <source>
        <dbReference type="EMBL" id="KHL25555.1"/>
    </source>
</evidence>
<dbReference type="AlphaFoldDB" id="A0A0B2C075"/>
<evidence type="ECO:0000256" key="6">
    <source>
        <dbReference type="SAM" id="MobiDB-lite"/>
    </source>
</evidence>
<accession>A0A0B2C075</accession>
<dbReference type="InterPro" id="IPR050626">
    <property type="entry name" value="Peptidase_M16"/>
</dbReference>
<dbReference type="InterPro" id="IPR011765">
    <property type="entry name" value="Pept_M16_N"/>
</dbReference>
<comment type="caution">
    <text evidence="10">The sequence shown here is derived from an EMBL/GenBank/DDBJ whole genome shotgun (WGS) entry which is preliminary data.</text>
</comment>